<dbReference type="RefSeq" id="XP_018515622.1">
    <property type="nucleotide sequence ID" value="XM_018660106.2"/>
</dbReference>
<dbReference type="Proteomes" id="UP000694890">
    <property type="component" value="Linkage group LG16_LG22"/>
</dbReference>
<feature type="region of interest" description="Disordered" evidence="1">
    <location>
        <begin position="62"/>
        <end position="81"/>
    </location>
</feature>
<protein>
    <submittedName>
        <fullName evidence="3">Uncharacterized protein si:ch211-130h14.4</fullName>
    </submittedName>
</protein>
<feature type="region of interest" description="Disordered" evidence="1">
    <location>
        <begin position="302"/>
        <end position="327"/>
    </location>
</feature>
<evidence type="ECO:0000313" key="2">
    <source>
        <dbReference type="Proteomes" id="UP000694890"/>
    </source>
</evidence>
<accession>A0AAJ7L932</accession>
<sequence>MMQDSSPDPDQEAKARHQAQLEQRHLETYRNMHHLRDALYRRYAALLKDKVHSQRLLLQQREETVRAKSENKTKQKQKKLSFSKLQHNDSYLKSIPKTSYYLIFDLQKQLSECGHLKTHHDLEDFYRCIKYNGHPSQLQRSLQDVTKKMLESRSAADLTSQYEKKHPCTAEERGHEDDVCCSRLLEQGSGSGESLTKQILSGSQEKDAIEQMFPKMKVPTFATLQPNIMRNFQSKMPDLIIPEIPEKSRKAEIYLKQLRRMHDLCLTNMTFSQRLLDRETDLLCWQEEQGVQDLVLPSINSKQGEMSQSNQPPLSSRKQPTSVQNDQTSCPQQLSQVISASHQCFETLVLDTAVCCCRTPDPLSIEDVCQQKHIQIIDRGCKLWRNYTENTDH</sequence>
<dbReference type="GeneID" id="108872434"/>
<feature type="compositionally biased region" description="Basic and acidic residues" evidence="1">
    <location>
        <begin position="62"/>
        <end position="73"/>
    </location>
</feature>
<dbReference type="KEGG" id="lcf:108872434"/>
<feature type="region of interest" description="Disordered" evidence="1">
    <location>
        <begin position="1"/>
        <end position="20"/>
    </location>
</feature>
<evidence type="ECO:0000256" key="1">
    <source>
        <dbReference type="SAM" id="MobiDB-lite"/>
    </source>
</evidence>
<proteinExistence type="predicted"/>
<name>A0AAJ7L932_LATCA</name>
<reference evidence="3" key="1">
    <citation type="submission" date="2025-08" db="UniProtKB">
        <authorList>
            <consortium name="RefSeq"/>
        </authorList>
    </citation>
    <scope>IDENTIFICATION</scope>
    <source>
        <tissue evidence="3">Brain</tissue>
    </source>
</reference>
<gene>
    <name evidence="3" type="primary">si:ch211-130h14.4</name>
</gene>
<evidence type="ECO:0000313" key="3">
    <source>
        <dbReference type="RefSeq" id="XP_018515622.1"/>
    </source>
</evidence>
<dbReference type="AlphaFoldDB" id="A0AAJ7L932"/>
<organism evidence="2 3">
    <name type="scientific">Lates calcarifer</name>
    <name type="common">Barramundi</name>
    <name type="synonym">Holocentrus calcarifer</name>
    <dbReference type="NCBI Taxonomy" id="8187"/>
    <lineage>
        <taxon>Eukaryota</taxon>
        <taxon>Metazoa</taxon>
        <taxon>Chordata</taxon>
        <taxon>Craniata</taxon>
        <taxon>Vertebrata</taxon>
        <taxon>Euteleostomi</taxon>
        <taxon>Actinopterygii</taxon>
        <taxon>Neopterygii</taxon>
        <taxon>Teleostei</taxon>
        <taxon>Neoteleostei</taxon>
        <taxon>Acanthomorphata</taxon>
        <taxon>Carangaria</taxon>
        <taxon>Carangaria incertae sedis</taxon>
        <taxon>Centropomidae</taxon>
        <taxon>Lates</taxon>
    </lineage>
</organism>